<reference evidence="2 3" key="1">
    <citation type="submission" date="2022-04" db="EMBL/GenBank/DDBJ databases">
        <title>The arsenic-methylating capacity of Chitinophaga filiformis YT5 during chitin decomposition.</title>
        <authorList>
            <person name="Chen G."/>
            <person name="Liang Y."/>
        </authorList>
    </citation>
    <scope>NUCLEOTIDE SEQUENCE [LARGE SCALE GENOMIC DNA]</scope>
    <source>
        <strain evidence="2 3">YT5</strain>
    </source>
</reference>
<evidence type="ECO:0000256" key="1">
    <source>
        <dbReference type="SAM" id="MobiDB-lite"/>
    </source>
</evidence>
<name>A0ABY4HWP0_CHIFI</name>
<gene>
    <name evidence="2" type="ORF">MYF79_24000</name>
</gene>
<feature type="compositionally biased region" description="Basic and acidic residues" evidence="1">
    <location>
        <begin position="251"/>
        <end position="265"/>
    </location>
</feature>
<accession>A0ABY4HWP0</accession>
<evidence type="ECO:0008006" key="4">
    <source>
        <dbReference type="Google" id="ProtNLM"/>
    </source>
</evidence>
<feature type="region of interest" description="Disordered" evidence="1">
    <location>
        <begin position="248"/>
        <end position="291"/>
    </location>
</feature>
<evidence type="ECO:0000313" key="3">
    <source>
        <dbReference type="Proteomes" id="UP000830198"/>
    </source>
</evidence>
<dbReference type="RefSeq" id="WP_247810361.1">
    <property type="nucleotide sequence ID" value="NZ_CP095855.1"/>
</dbReference>
<evidence type="ECO:0000313" key="2">
    <source>
        <dbReference type="EMBL" id="UPK68020.1"/>
    </source>
</evidence>
<dbReference type="Proteomes" id="UP000830198">
    <property type="component" value="Chromosome"/>
</dbReference>
<sequence length="291" mass="33562">MEQTIERLDTVKAQVHDAGWGHQFDAEIDRRFAAGETRFKLMGEAPIEDRHKLTAELEFSLGGNSAYYNGMKTTLYKDGATTGVTQFFPYYDKITVTEAANLLVDQENPRAVYKHYYDDNSQRYGTWLQLDFNQKTENDNHVVKTFHDNYGFKPVAKLEEYAFVELSTPEKRREAVRIMEQGAEIIVTPVNNKEYDMVRVNANPERRGYAIRDMEGNFLTHQQFRTAEALEKKNAHQQMTVVNMVDNSNKQAKEAAGDNEKKNDTPRQSTGNKRPRQVKEGKNKHDKKVGR</sequence>
<protein>
    <recommendedName>
        <fullName evidence="4">DUF3945 domain-containing protein</fullName>
    </recommendedName>
</protein>
<keyword evidence="3" id="KW-1185">Reference proteome</keyword>
<organism evidence="2 3">
    <name type="scientific">Chitinophaga filiformis</name>
    <name type="common">Myxococcus filiformis</name>
    <name type="synonym">Flexibacter filiformis</name>
    <dbReference type="NCBI Taxonomy" id="104663"/>
    <lineage>
        <taxon>Bacteria</taxon>
        <taxon>Pseudomonadati</taxon>
        <taxon>Bacteroidota</taxon>
        <taxon>Chitinophagia</taxon>
        <taxon>Chitinophagales</taxon>
        <taxon>Chitinophagaceae</taxon>
        <taxon>Chitinophaga</taxon>
    </lineage>
</organism>
<dbReference type="EMBL" id="CP095855">
    <property type="protein sequence ID" value="UPK68020.1"/>
    <property type="molecule type" value="Genomic_DNA"/>
</dbReference>
<proteinExistence type="predicted"/>